<name>A0AAE9HJ14_9CAUD</name>
<organism evidence="1 2">
    <name type="scientific">Pseudomonas phage EM</name>
    <dbReference type="NCBI Taxonomy" id="2936914"/>
    <lineage>
        <taxon>Viruses</taxon>
        <taxon>Duplodnaviria</taxon>
        <taxon>Heunggongvirae</taxon>
        <taxon>Uroviricota</taxon>
        <taxon>Caudoviricetes</taxon>
        <taxon>Vandenendeviridae</taxon>
        <taxon>Skurskavirinae</taxon>
        <taxon>Baldwinvirus</taxon>
        <taxon>Baldwinvirus EM</taxon>
    </lineage>
</organism>
<dbReference type="Proteomes" id="UP000831536">
    <property type="component" value="Segment"/>
</dbReference>
<dbReference type="Gene3D" id="6.10.250.330">
    <property type="match status" value="1"/>
</dbReference>
<evidence type="ECO:0000313" key="2">
    <source>
        <dbReference type="Proteomes" id="UP000831536"/>
    </source>
</evidence>
<sequence>MKFEIGDRVICKAGTDTYTSCATHIAKNHGLELELHKTGFVADSWMDCSPIASDLTGVVVLANIDSLVAVRLDDVTGDQKVVVVEENDIEKIEEPVQPESEDDTEYLMSSSKNAERLLESVAQVTEEDTTLYVRIMDEIKDDHLVTYFIIQWGGKLLQNRTLVRRDELARWLKSTQKWTEASKIVMDMEAYDEQSKV</sequence>
<keyword evidence="2" id="KW-1185">Reference proteome</keyword>
<protein>
    <submittedName>
        <fullName evidence="1">YoeB-like TA antitoxin</fullName>
    </submittedName>
</protein>
<accession>A0AAE9HJ14</accession>
<reference evidence="1" key="1">
    <citation type="journal article" date="2022" name="J. Appl. Microbiol.">
        <title>Bacteriophage-Antibiotic Combinations Against Multidrug-Resistant Pseudomonas aeruginosa.</title>
        <authorList>
            <person name="Holger D."/>
            <person name="Lev K.L."/>
            <person name="Kebriaei R."/>
            <person name="Morrisette T."/>
            <person name="Shah R."/>
            <person name="Alexander J."/>
            <person name="Lehman S.M."/>
            <person name="Rybak M.J."/>
        </authorList>
    </citation>
    <scope>NUCLEOTIDE SEQUENCE</scope>
</reference>
<dbReference type="EMBL" id="ON169972">
    <property type="protein sequence ID" value="UPW35909.1"/>
    <property type="molecule type" value="Genomic_DNA"/>
</dbReference>
<proteinExistence type="predicted"/>
<evidence type="ECO:0000313" key="1">
    <source>
        <dbReference type="EMBL" id="UPW35909.1"/>
    </source>
</evidence>
<gene>
    <name evidence="1" type="ORF">EM_124</name>
</gene>